<dbReference type="Pfam" id="PF04082">
    <property type="entry name" value="Fungal_trans"/>
    <property type="match status" value="1"/>
</dbReference>
<keyword evidence="5" id="KW-0805">Transcription regulation</keyword>
<dbReference type="EMBL" id="AB385690">
    <property type="protein sequence ID" value="BAG11518.1"/>
    <property type="molecule type" value="Genomic_DNA"/>
</dbReference>
<dbReference type="Pfam" id="PF00172">
    <property type="entry name" value="Zn_clus"/>
    <property type="match status" value="1"/>
</dbReference>
<evidence type="ECO:0000256" key="3">
    <source>
        <dbReference type="ARBA" id="ARBA00022723"/>
    </source>
</evidence>
<dbReference type="EMBL" id="AB385691">
    <property type="protein sequence ID" value="BAG11519.1"/>
    <property type="molecule type" value="Genomic_DNA"/>
</dbReference>
<dbReference type="EMBL" id="AB385687">
    <property type="protein sequence ID" value="BAG11515.1"/>
    <property type="molecule type" value="Genomic_DNA"/>
</dbReference>
<keyword evidence="7" id="KW-0804">Transcription</keyword>
<dbReference type="PANTHER" id="PTHR31668:SF18">
    <property type="entry name" value="MALTOSE FERMENTATION REGULATORY PROTEIN MAL13-RELATED"/>
    <property type="match status" value="1"/>
</dbReference>
<accession>B0M8W9</accession>
<comment type="subcellular location">
    <subcellularLocation>
        <location evidence="1">Nucleus</location>
    </subcellularLocation>
</comment>
<dbReference type="PROSITE" id="PS00463">
    <property type="entry name" value="ZN2_CY6_FUNGAL_1"/>
    <property type="match status" value="1"/>
</dbReference>
<dbReference type="InterPro" id="IPR007219">
    <property type="entry name" value="XnlR_reg_dom"/>
</dbReference>
<dbReference type="GO" id="GO:0000981">
    <property type="term" value="F:DNA-binding transcription factor activity, RNA polymerase II-specific"/>
    <property type="evidence" value="ECO:0007669"/>
    <property type="project" value="InterPro"/>
</dbReference>
<dbReference type="EMBL" id="AB385688">
    <property type="protein sequence ID" value="BAG11516.1"/>
    <property type="molecule type" value="Genomic_DNA"/>
</dbReference>
<keyword evidence="4" id="KW-0862">Zinc</keyword>
<dbReference type="InterPro" id="IPR050797">
    <property type="entry name" value="Carb_Metab_Trans_Reg"/>
</dbReference>
<dbReference type="GO" id="GO:0003677">
    <property type="term" value="F:DNA binding"/>
    <property type="evidence" value="ECO:0007669"/>
    <property type="project" value="UniProtKB-KW"/>
</dbReference>
<evidence type="ECO:0000313" key="10">
    <source>
        <dbReference type="EMBL" id="BAG11514.1"/>
    </source>
</evidence>
<dbReference type="SMART" id="SM00066">
    <property type="entry name" value="GAL4"/>
    <property type="match status" value="1"/>
</dbReference>
<dbReference type="AlphaFoldDB" id="B0M8W9"/>
<evidence type="ECO:0000256" key="4">
    <source>
        <dbReference type="ARBA" id="ARBA00022833"/>
    </source>
</evidence>
<dbReference type="PRINTS" id="PR00054">
    <property type="entry name" value="FUNGALZNCYS"/>
</dbReference>
<evidence type="ECO:0000256" key="6">
    <source>
        <dbReference type="ARBA" id="ARBA00023125"/>
    </source>
</evidence>
<dbReference type="GO" id="GO:0005634">
    <property type="term" value="C:nucleus"/>
    <property type="evidence" value="ECO:0007669"/>
    <property type="project" value="UniProtKB-SubCell"/>
</dbReference>
<dbReference type="GO" id="GO:0008270">
    <property type="term" value="F:zinc ion binding"/>
    <property type="evidence" value="ECO:0007669"/>
    <property type="project" value="InterPro"/>
</dbReference>
<dbReference type="InterPro" id="IPR001138">
    <property type="entry name" value="Zn2Cys6_DnaBD"/>
</dbReference>
<feature type="domain" description="Zn(2)-C6 fungal-type" evidence="9">
    <location>
        <begin position="12"/>
        <end position="41"/>
    </location>
</feature>
<dbReference type="VEuPathDB" id="FungiDB:YGR288W"/>
<name>B0M8W9_YEASX</name>
<gene>
    <name evidence="11" type="primary">MAL13</name>
</gene>
<dbReference type="EMBL" id="AB385686">
    <property type="protein sequence ID" value="BAG11514.1"/>
    <property type="molecule type" value="Genomic_DNA"/>
</dbReference>
<sequence>MTLTKQTCAKQACDCCRIRRVKCDGKRPCSSCLQNSLDCTYLQPSRKRGPKSIRLRSLKRIAEVQRESGPNTIATAPVIYKRVPKKLIDQCLRLYHDNLYVIWPLLSYDDLHKLLEEKYNDNYVYWFLTALSAATLSDLQTEIKSEEEVTFTGKQLSNLCISSCQQFDDLDNSNIFNIMTYYCLHRSFAQISNARTSYRLCCEAVGLITVAGLHREETYGSLTFEEQQLRRKLYYLLLMTERYYAIYLHCATSLDATIAPPQLELVTDPQLSMDSFLEMIRIFTVPGKCFFDALAADSTDASCTEESLKKIWNELHTTSSEIEPWSNGYIDISFSRRWIRILAWKLAYQMRGSNFSLNANNGQIPIEIARDVLIDTYLTPENLYDVHGPGVPVKTLEIATALVDIVGQYDHNMKLEAWNVLHDVCKFAFSLNHYNNDMLKRFSTKCQNALITLPISKPLQLDGYPKDNEDIDP</sequence>
<evidence type="ECO:0000256" key="7">
    <source>
        <dbReference type="ARBA" id="ARBA00023163"/>
    </source>
</evidence>
<dbReference type="PANTHER" id="PTHR31668">
    <property type="entry name" value="GLUCOSE TRANSPORT TRANSCRIPTION REGULATOR RGT1-RELATED-RELATED"/>
    <property type="match status" value="1"/>
</dbReference>
<dbReference type="CDD" id="cd00067">
    <property type="entry name" value="GAL4"/>
    <property type="match status" value="1"/>
</dbReference>
<dbReference type="GO" id="GO:0006351">
    <property type="term" value="P:DNA-templated transcription"/>
    <property type="evidence" value="ECO:0007669"/>
    <property type="project" value="InterPro"/>
</dbReference>
<comment type="similarity">
    <text evidence="2">Belongs to the MAL13 family.</text>
</comment>
<evidence type="ECO:0000256" key="5">
    <source>
        <dbReference type="ARBA" id="ARBA00023015"/>
    </source>
</evidence>
<reference evidence="11" key="1">
    <citation type="submission" date="2008-02" db="EMBL/GenBank/DDBJ databases">
        <title>MAL genes of industrial yeasts.</title>
        <authorList>
            <person name="Ogura K."/>
            <person name="Nakamura S."/>
            <person name="Kadokura T."/>
            <person name="Nakazato A."/>
        </authorList>
    </citation>
    <scope>NUCLEOTIDE SEQUENCE</scope>
    <source>
        <strain evidence="10">IFO 2019</strain>
        <strain evidence="13">IFO 2042</strain>
        <strain evidence="14">IFO 2043</strain>
        <strain evidence="11">IFO 2252</strain>
        <strain evidence="12">IFO 2260</strain>
    </source>
</reference>
<evidence type="ECO:0000256" key="2">
    <source>
        <dbReference type="ARBA" id="ARBA00009382"/>
    </source>
</evidence>
<keyword evidence="6" id="KW-0238">DNA-binding</keyword>
<dbReference type="FunFam" id="4.10.240.10:FF:000020">
    <property type="entry name" value="Maltose activator protein"/>
    <property type="match status" value="1"/>
</dbReference>
<evidence type="ECO:0000313" key="12">
    <source>
        <dbReference type="EMBL" id="BAG11516.1"/>
    </source>
</evidence>
<dbReference type="SUPFAM" id="SSF57701">
    <property type="entry name" value="Zn2/Cys6 DNA-binding domain"/>
    <property type="match status" value="1"/>
</dbReference>
<keyword evidence="8" id="KW-0539">Nucleus</keyword>
<evidence type="ECO:0000256" key="1">
    <source>
        <dbReference type="ARBA" id="ARBA00004123"/>
    </source>
</evidence>
<evidence type="ECO:0000313" key="11">
    <source>
        <dbReference type="EMBL" id="BAG11515.1"/>
    </source>
</evidence>
<organism evidence="11">
    <name type="scientific">Saccharomyces cerevisiae</name>
    <name type="common">Baker's yeast</name>
    <dbReference type="NCBI Taxonomy" id="4932"/>
    <lineage>
        <taxon>Eukaryota</taxon>
        <taxon>Fungi</taxon>
        <taxon>Dikarya</taxon>
        <taxon>Ascomycota</taxon>
        <taxon>Saccharomycotina</taxon>
        <taxon>Saccharomycetes</taxon>
        <taxon>Saccharomycetales</taxon>
        <taxon>Saccharomycetaceae</taxon>
        <taxon>Saccharomyces</taxon>
    </lineage>
</organism>
<dbReference type="CDD" id="cd12148">
    <property type="entry name" value="fungal_TF_MHR"/>
    <property type="match status" value="1"/>
</dbReference>
<evidence type="ECO:0000256" key="8">
    <source>
        <dbReference type="ARBA" id="ARBA00023242"/>
    </source>
</evidence>
<dbReference type="InterPro" id="IPR036864">
    <property type="entry name" value="Zn2-C6_fun-type_DNA-bd_sf"/>
</dbReference>
<evidence type="ECO:0000313" key="14">
    <source>
        <dbReference type="EMBL" id="BAG11519.1"/>
    </source>
</evidence>
<proteinExistence type="inferred from homology"/>
<evidence type="ECO:0000313" key="13">
    <source>
        <dbReference type="EMBL" id="BAG11518.1"/>
    </source>
</evidence>
<dbReference type="InterPro" id="IPR020448">
    <property type="entry name" value="Maltose_ferment_reg_DNA-bd"/>
</dbReference>
<dbReference type="Gene3D" id="4.10.240.10">
    <property type="entry name" value="Zn(2)-C6 fungal-type DNA-binding domain"/>
    <property type="match status" value="1"/>
</dbReference>
<evidence type="ECO:0000259" key="9">
    <source>
        <dbReference type="PROSITE" id="PS50048"/>
    </source>
</evidence>
<keyword evidence="3" id="KW-0479">Metal-binding</keyword>
<protein>
    <submittedName>
        <fullName evidence="11">Maltose activator protein</fullName>
    </submittedName>
</protein>
<dbReference type="PROSITE" id="PS50048">
    <property type="entry name" value="ZN2_CY6_FUNGAL_2"/>
    <property type="match status" value="1"/>
</dbReference>